<gene>
    <name evidence="1" type="ORF">GCM10010251_61240</name>
</gene>
<evidence type="ECO:0000313" key="1">
    <source>
        <dbReference type="EMBL" id="GGR36585.1"/>
    </source>
</evidence>
<protein>
    <submittedName>
        <fullName evidence="1">Uncharacterized protein</fullName>
    </submittedName>
</protein>
<proteinExistence type="predicted"/>
<dbReference type="EMBL" id="BMSX01000016">
    <property type="protein sequence ID" value="GGR36585.1"/>
    <property type="molecule type" value="Genomic_DNA"/>
</dbReference>
<name>A0A918KW35_9ACTN</name>
<organism evidence="1 2">
    <name type="scientific">Streptomyces aurantiogriseus</name>
    <dbReference type="NCBI Taxonomy" id="66870"/>
    <lineage>
        <taxon>Bacteria</taxon>
        <taxon>Bacillati</taxon>
        <taxon>Actinomycetota</taxon>
        <taxon>Actinomycetes</taxon>
        <taxon>Kitasatosporales</taxon>
        <taxon>Streptomycetaceae</taxon>
        <taxon>Streptomyces</taxon>
    </lineage>
</organism>
<dbReference type="Proteomes" id="UP000658320">
    <property type="component" value="Unassembled WGS sequence"/>
</dbReference>
<keyword evidence="2" id="KW-1185">Reference proteome</keyword>
<reference evidence="1" key="2">
    <citation type="submission" date="2020-09" db="EMBL/GenBank/DDBJ databases">
        <authorList>
            <person name="Sun Q."/>
            <person name="Ohkuma M."/>
        </authorList>
    </citation>
    <scope>NUCLEOTIDE SEQUENCE</scope>
    <source>
        <strain evidence="1">JCM 4346</strain>
    </source>
</reference>
<accession>A0A918KW35</accession>
<comment type="caution">
    <text evidence="1">The sequence shown here is derived from an EMBL/GenBank/DDBJ whole genome shotgun (WGS) entry which is preliminary data.</text>
</comment>
<dbReference type="AlphaFoldDB" id="A0A918KW35"/>
<reference evidence="1" key="1">
    <citation type="journal article" date="2014" name="Int. J. Syst. Evol. Microbiol.">
        <title>Complete genome sequence of Corynebacterium casei LMG S-19264T (=DSM 44701T), isolated from a smear-ripened cheese.</title>
        <authorList>
            <consortium name="US DOE Joint Genome Institute (JGI-PGF)"/>
            <person name="Walter F."/>
            <person name="Albersmeier A."/>
            <person name="Kalinowski J."/>
            <person name="Ruckert C."/>
        </authorList>
    </citation>
    <scope>NUCLEOTIDE SEQUENCE</scope>
    <source>
        <strain evidence="1">JCM 4346</strain>
    </source>
</reference>
<sequence length="69" mass="6773">MDGVGPAVSARVAPSLLRVSRVGCGFDVDGDSIAVSLRAGLGPLADSVDPGPASVGFHPALNEASDQLG</sequence>
<evidence type="ECO:0000313" key="2">
    <source>
        <dbReference type="Proteomes" id="UP000658320"/>
    </source>
</evidence>